<keyword evidence="4" id="KW-1185">Reference proteome</keyword>
<keyword evidence="2" id="KW-0472">Membrane</keyword>
<dbReference type="RefSeq" id="WP_369702978.1">
    <property type="nucleotide sequence ID" value="NZ_JBGEWD010000001.1"/>
</dbReference>
<accession>A0ABV4BKV9</accession>
<evidence type="ECO:0000313" key="4">
    <source>
        <dbReference type="Proteomes" id="UP001564657"/>
    </source>
</evidence>
<comment type="caution">
    <text evidence="3">The sequence shown here is derived from an EMBL/GenBank/DDBJ whole genome shotgun (WGS) entry which is preliminary data.</text>
</comment>
<dbReference type="Proteomes" id="UP001564657">
    <property type="component" value="Unassembled WGS sequence"/>
</dbReference>
<evidence type="ECO:0000256" key="1">
    <source>
        <dbReference type="SAM" id="MobiDB-lite"/>
    </source>
</evidence>
<keyword evidence="2" id="KW-0812">Transmembrane</keyword>
<reference evidence="3 4" key="1">
    <citation type="submission" date="2024-08" db="EMBL/GenBank/DDBJ databases">
        <title>Clostridium lapicellarii sp. nov., and Clostridium renhuaiense sp. nov., two species isolated from the mud in a fermentation cellar used for producing sauce-flavour Chinese liquors.</title>
        <authorList>
            <person name="Yang F."/>
            <person name="Wang H."/>
            <person name="Chen L.Q."/>
            <person name="Zhou N."/>
            <person name="Lu J.J."/>
            <person name="Pu X.X."/>
            <person name="Wan B."/>
            <person name="Wang L."/>
            <person name="Liu S.J."/>
        </authorList>
    </citation>
    <scope>NUCLEOTIDE SEQUENCE [LARGE SCALE GENOMIC DNA]</scope>
    <source>
        <strain evidence="3 4">MT-5</strain>
    </source>
</reference>
<gene>
    <name evidence="3" type="ORF">AB8U03_02700</name>
</gene>
<feature type="transmembrane region" description="Helical" evidence="2">
    <location>
        <begin position="37"/>
        <end position="60"/>
    </location>
</feature>
<protein>
    <submittedName>
        <fullName evidence="3">Uncharacterized protein</fullName>
    </submittedName>
</protein>
<name>A0ABV4BKV9_9CLOT</name>
<feature type="region of interest" description="Disordered" evidence="1">
    <location>
        <begin position="105"/>
        <end position="124"/>
    </location>
</feature>
<sequence length="124" mass="14414">MPLWLSVILQILFIAVIFLVVYNFLKSHVLYKFHPNKWLILILSIASFILPSAVAAYFKYNLNGTVWQYVSSAAFLILFLWFIDLKSGAIYNMGKKVEKNIKIRPKAKPSRANHKKSNNKRNKK</sequence>
<proteinExistence type="predicted"/>
<organism evidence="3 4">
    <name type="scientific">Clostridium moutaii</name>
    <dbReference type="NCBI Taxonomy" id="3240932"/>
    <lineage>
        <taxon>Bacteria</taxon>
        <taxon>Bacillati</taxon>
        <taxon>Bacillota</taxon>
        <taxon>Clostridia</taxon>
        <taxon>Eubacteriales</taxon>
        <taxon>Clostridiaceae</taxon>
        <taxon>Clostridium</taxon>
    </lineage>
</organism>
<evidence type="ECO:0000313" key="3">
    <source>
        <dbReference type="EMBL" id="MEY7999118.1"/>
    </source>
</evidence>
<dbReference type="EMBL" id="JBGEWD010000001">
    <property type="protein sequence ID" value="MEY7999118.1"/>
    <property type="molecule type" value="Genomic_DNA"/>
</dbReference>
<feature type="transmembrane region" description="Helical" evidence="2">
    <location>
        <begin position="6"/>
        <end position="25"/>
    </location>
</feature>
<feature type="transmembrane region" description="Helical" evidence="2">
    <location>
        <begin position="66"/>
        <end position="83"/>
    </location>
</feature>
<keyword evidence="2" id="KW-1133">Transmembrane helix</keyword>
<evidence type="ECO:0000256" key="2">
    <source>
        <dbReference type="SAM" id="Phobius"/>
    </source>
</evidence>